<dbReference type="SUPFAM" id="SSF52374">
    <property type="entry name" value="Nucleotidylyl transferase"/>
    <property type="match status" value="1"/>
</dbReference>
<dbReference type="Pfam" id="PF01066">
    <property type="entry name" value="CDP-OH_P_transf"/>
    <property type="match status" value="1"/>
</dbReference>
<dbReference type="InterPro" id="IPR000462">
    <property type="entry name" value="CDP-OH_P_trans"/>
</dbReference>
<keyword evidence="3" id="KW-1133">Transmembrane helix</keyword>
<dbReference type="GO" id="GO:0016020">
    <property type="term" value="C:membrane"/>
    <property type="evidence" value="ECO:0007669"/>
    <property type="project" value="InterPro"/>
</dbReference>
<evidence type="ECO:0000256" key="3">
    <source>
        <dbReference type="SAM" id="Phobius"/>
    </source>
</evidence>
<dbReference type="GO" id="GO:0008654">
    <property type="term" value="P:phospholipid biosynthetic process"/>
    <property type="evidence" value="ECO:0007669"/>
    <property type="project" value="InterPro"/>
</dbReference>
<protein>
    <submittedName>
        <fullName evidence="5">Glycerol-3-phosphate cytidylyltransferase</fullName>
    </submittedName>
</protein>
<reference evidence="5 6" key="1">
    <citation type="journal article" date="2018" name="Sci. Rep.">
        <title>Genomic signatures of local adaptation to the degree of environmental predictability in rotifers.</title>
        <authorList>
            <person name="Franch-Gras L."/>
            <person name="Hahn C."/>
            <person name="Garcia-Roger E.M."/>
            <person name="Carmona M.J."/>
            <person name="Serra M."/>
            <person name="Gomez A."/>
        </authorList>
    </citation>
    <scope>NUCLEOTIDE SEQUENCE [LARGE SCALE GENOMIC DNA]</scope>
    <source>
        <strain evidence="5">HYR1</strain>
    </source>
</reference>
<feature type="transmembrane region" description="Helical" evidence="3">
    <location>
        <begin position="204"/>
        <end position="223"/>
    </location>
</feature>
<dbReference type="AlphaFoldDB" id="A0A3M7PLE6"/>
<evidence type="ECO:0000313" key="6">
    <source>
        <dbReference type="Proteomes" id="UP000276133"/>
    </source>
</evidence>
<evidence type="ECO:0000256" key="1">
    <source>
        <dbReference type="ARBA" id="ARBA00022679"/>
    </source>
</evidence>
<accession>A0A3M7PLE6</accession>
<dbReference type="STRING" id="10195.A0A3M7PLE6"/>
<organism evidence="5 6">
    <name type="scientific">Brachionus plicatilis</name>
    <name type="common">Marine rotifer</name>
    <name type="synonym">Brachionus muelleri</name>
    <dbReference type="NCBI Taxonomy" id="10195"/>
    <lineage>
        <taxon>Eukaryota</taxon>
        <taxon>Metazoa</taxon>
        <taxon>Spiralia</taxon>
        <taxon>Gnathifera</taxon>
        <taxon>Rotifera</taxon>
        <taxon>Eurotatoria</taxon>
        <taxon>Monogononta</taxon>
        <taxon>Pseudotrocha</taxon>
        <taxon>Ploima</taxon>
        <taxon>Brachionidae</taxon>
        <taxon>Brachionus</taxon>
    </lineage>
</organism>
<dbReference type="NCBIfam" id="TIGR00125">
    <property type="entry name" value="cyt_tran_rel"/>
    <property type="match status" value="1"/>
</dbReference>
<dbReference type="GO" id="GO:0016779">
    <property type="term" value="F:nucleotidyltransferase activity"/>
    <property type="evidence" value="ECO:0007669"/>
    <property type="project" value="UniProtKB-KW"/>
</dbReference>
<keyword evidence="2 5" id="KW-0548">Nucleotidyltransferase</keyword>
<keyword evidence="1 5" id="KW-0808">Transferase</keyword>
<dbReference type="Gene3D" id="1.20.120.1760">
    <property type="match status" value="1"/>
</dbReference>
<dbReference type="InterPro" id="IPR004821">
    <property type="entry name" value="Cyt_trans-like"/>
</dbReference>
<evidence type="ECO:0000313" key="5">
    <source>
        <dbReference type="EMBL" id="RMZ99879.1"/>
    </source>
</evidence>
<dbReference type="Pfam" id="PF01467">
    <property type="entry name" value="CTP_transf_like"/>
    <property type="match status" value="1"/>
</dbReference>
<evidence type="ECO:0000256" key="2">
    <source>
        <dbReference type="ARBA" id="ARBA00022695"/>
    </source>
</evidence>
<dbReference type="InterPro" id="IPR043130">
    <property type="entry name" value="CDP-OH_PTrfase_TM_dom"/>
</dbReference>
<proteinExistence type="predicted"/>
<feature type="domain" description="Cytidyltransferase-like" evidence="4">
    <location>
        <begin position="428"/>
        <end position="553"/>
    </location>
</feature>
<feature type="transmembrane region" description="Helical" evidence="3">
    <location>
        <begin position="168"/>
        <end position="192"/>
    </location>
</feature>
<gene>
    <name evidence="5" type="ORF">BpHYR1_018855</name>
</gene>
<name>A0A3M7PLE6_BRAPC</name>
<sequence>MDPTNVPFELISYRGFLKSLDGIKKGIFSTNESEAQPESGEEKISRNSNKSFFSNLTKAMNFLEGFLFMMMNMYDNYVYSPLQKTLSPIVRIVPRYLNFGQNIKIPIFTANIVTLARTFLVIPIAWFLKYDYNMMAFLCVVFHDFLDHLDGIVAKVQKLTYPNHDDPILGGFLDAFCDKIVNVLSIWTILLATNFDLMSQNQTLVYLAVCYGVIAYETILGVVRVQDYFLAKFKKDFKIDGKKSKDLSESNSKSVTAASMEGKLKEKLESTGIAFLCLAVSKNSSSPISSNSGLAGMICLILTLRMAHKSLAVKIRARSEMKNKSAKMSKKNSTSAENLLEMINNSNQTVHPDFENAEMKMVDITNNNITEQSTMYHYQKRKNLYLEDQNINLKRELEKIEKKTASDKIQKQHSSVKVRVDNRVDKVYTIGCFDLFHFGHVELINRMRELGKKVIIGVHDSRSIYKLKKRVPVDSTEKRMMNVKTVADEVFCIAGCDPSNFMSCIVNLGKNETALYVRGDDMPDFPSREVVESLMPIKLLPYTEGVSTTKLRKEKYSHIAPDDEEYLDKIN</sequence>
<dbReference type="OrthoDB" id="40021at2759"/>
<dbReference type="PANTHER" id="PTHR43793">
    <property type="entry name" value="FAD SYNTHASE"/>
    <property type="match status" value="1"/>
</dbReference>
<dbReference type="InterPro" id="IPR050385">
    <property type="entry name" value="Archaeal_FAD_synthase"/>
</dbReference>
<dbReference type="EMBL" id="REGN01010007">
    <property type="protein sequence ID" value="RMZ99879.1"/>
    <property type="molecule type" value="Genomic_DNA"/>
</dbReference>
<dbReference type="InterPro" id="IPR014729">
    <property type="entry name" value="Rossmann-like_a/b/a_fold"/>
</dbReference>
<keyword evidence="3" id="KW-0472">Membrane</keyword>
<keyword evidence="3" id="KW-0812">Transmembrane</keyword>
<dbReference type="PANTHER" id="PTHR43793:SF1">
    <property type="entry name" value="FAD SYNTHASE"/>
    <property type="match status" value="1"/>
</dbReference>
<feature type="transmembrane region" description="Helical" evidence="3">
    <location>
        <begin position="105"/>
        <end position="128"/>
    </location>
</feature>
<dbReference type="Proteomes" id="UP000276133">
    <property type="component" value="Unassembled WGS sequence"/>
</dbReference>
<dbReference type="Gene3D" id="3.40.50.620">
    <property type="entry name" value="HUPs"/>
    <property type="match status" value="1"/>
</dbReference>
<keyword evidence="6" id="KW-1185">Reference proteome</keyword>
<comment type="caution">
    <text evidence="5">The sequence shown here is derived from an EMBL/GenBank/DDBJ whole genome shotgun (WGS) entry which is preliminary data.</text>
</comment>
<evidence type="ECO:0000259" key="4">
    <source>
        <dbReference type="Pfam" id="PF01467"/>
    </source>
</evidence>
<dbReference type="GO" id="GO:0016780">
    <property type="term" value="F:phosphotransferase activity, for other substituted phosphate groups"/>
    <property type="evidence" value="ECO:0007669"/>
    <property type="project" value="InterPro"/>
</dbReference>